<dbReference type="InterPro" id="IPR031157">
    <property type="entry name" value="G_TR_CS"/>
</dbReference>
<dbReference type="PROSITE" id="PS51722">
    <property type="entry name" value="G_TR_2"/>
    <property type="match status" value="1"/>
</dbReference>
<evidence type="ECO:0000259" key="4">
    <source>
        <dbReference type="PROSITE" id="PS51722"/>
    </source>
</evidence>
<dbReference type="PANTHER" id="PTHR43261:SF1">
    <property type="entry name" value="RIBOSOME-RELEASING FACTOR 2, MITOCHONDRIAL"/>
    <property type="match status" value="1"/>
</dbReference>
<dbReference type="PROSITE" id="PS00301">
    <property type="entry name" value="G_TR_1"/>
    <property type="match status" value="1"/>
</dbReference>
<dbReference type="PRINTS" id="PR00315">
    <property type="entry name" value="ELONGATNFCT"/>
</dbReference>
<reference evidence="5" key="1">
    <citation type="submission" date="2017-02" db="UniProtKB">
        <authorList>
            <consortium name="WormBaseParasite"/>
        </authorList>
    </citation>
    <scope>IDENTIFICATION</scope>
</reference>
<dbReference type="GO" id="GO:0005739">
    <property type="term" value="C:mitochondrion"/>
    <property type="evidence" value="ECO:0007669"/>
    <property type="project" value="TreeGrafter"/>
</dbReference>
<dbReference type="PANTHER" id="PTHR43261">
    <property type="entry name" value="TRANSLATION ELONGATION FACTOR G-RELATED"/>
    <property type="match status" value="1"/>
</dbReference>
<dbReference type="GO" id="GO:0032790">
    <property type="term" value="P:ribosome disassembly"/>
    <property type="evidence" value="ECO:0007669"/>
    <property type="project" value="TreeGrafter"/>
</dbReference>
<evidence type="ECO:0000313" key="5">
    <source>
        <dbReference type="WBParaSite" id="ASIM_0000145701-mRNA-1"/>
    </source>
</evidence>
<dbReference type="GO" id="GO:0005525">
    <property type="term" value="F:GTP binding"/>
    <property type="evidence" value="ECO:0007669"/>
    <property type="project" value="UniProtKB-KW"/>
</dbReference>
<dbReference type="InterPro" id="IPR005225">
    <property type="entry name" value="Small_GTP-bd"/>
</dbReference>
<dbReference type="InterPro" id="IPR027417">
    <property type="entry name" value="P-loop_NTPase"/>
</dbReference>
<keyword evidence="1" id="KW-0547">Nucleotide-binding</keyword>
<accession>A0A0M3J1Q4</accession>
<proteinExistence type="predicted"/>
<dbReference type="AlphaFoldDB" id="A0A0M3J1Q4"/>
<keyword evidence="3" id="KW-0342">GTP-binding</keyword>
<dbReference type="Pfam" id="PF00009">
    <property type="entry name" value="GTP_EFTU"/>
    <property type="match status" value="1"/>
</dbReference>
<dbReference type="NCBIfam" id="TIGR00231">
    <property type="entry name" value="small_GTP"/>
    <property type="match status" value="1"/>
</dbReference>
<feature type="domain" description="Tr-type G" evidence="4">
    <location>
        <begin position="12"/>
        <end position="124"/>
    </location>
</feature>
<dbReference type="WBParaSite" id="ASIM_0000145701-mRNA-1">
    <property type="protein sequence ID" value="ASIM_0000145701-mRNA-1"/>
    <property type="gene ID" value="ASIM_0000145701"/>
</dbReference>
<protein>
    <submittedName>
        <fullName evidence="5">Ribosome-releasing factor 2, mitochondrial (inferred by orthology to a human protein)</fullName>
    </submittedName>
</protein>
<organism evidence="5">
    <name type="scientific">Anisakis simplex</name>
    <name type="common">Herring worm</name>
    <dbReference type="NCBI Taxonomy" id="6269"/>
    <lineage>
        <taxon>Eukaryota</taxon>
        <taxon>Metazoa</taxon>
        <taxon>Ecdysozoa</taxon>
        <taxon>Nematoda</taxon>
        <taxon>Chromadorea</taxon>
        <taxon>Rhabditida</taxon>
        <taxon>Spirurina</taxon>
        <taxon>Ascaridomorpha</taxon>
        <taxon>Ascaridoidea</taxon>
        <taxon>Anisakidae</taxon>
        <taxon>Anisakis</taxon>
        <taxon>Anisakis simplex complex</taxon>
    </lineage>
</organism>
<name>A0A0M3J1Q4_ANISI</name>
<evidence type="ECO:0000256" key="2">
    <source>
        <dbReference type="ARBA" id="ARBA00022917"/>
    </source>
</evidence>
<dbReference type="SUPFAM" id="SSF52540">
    <property type="entry name" value="P-loop containing nucleoside triphosphate hydrolases"/>
    <property type="match status" value="1"/>
</dbReference>
<evidence type="ECO:0000256" key="3">
    <source>
        <dbReference type="ARBA" id="ARBA00023134"/>
    </source>
</evidence>
<dbReference type="GO" id="GO:0032543">
    <property type="term" value="P:mitochondrial translation"/>
    <property type="evidence" value="ECO:0007669"/>
    <property type="project" value="TreeGrafter"/>
</dbReference>
<dbReference type="InterPro" id="IPR000795">
    <property type="entry name" value="T_Tr_GTP-bd_dom"/>
</dbReference>
<keyword evidence="2" id="KW-0648">Protein biosynthesis</keyword>
<sequence>LKRSPKLDVDASLIRNIGIIAHIDAGKTTVTERLLYLAGITSTLGDVDSGNTITDFMDLERERGITIQSAAISLFWRQNRINLIDTPGHVDFTLEVERCARVLDGAITVLDGSAGVQAQTITVW</sequence>
<dbReference type="Gene3D" id="3.40.50.300">
    <property type="entry name" value="P-loop containing nucleotide triphosphate hydrolases"/>
    <property type="match status" value="2"/>
</dbReference>
<dbReference type="GO" id="GO:0003924">
    <property type="term" value="F:GTPase activity"/>
    <property type="evidence" value="ECO:0007669"/>
    <property type="project" value="InterPro"/>
</dbReference>
<evidence type="ECO:0000256" key="1">
    <source>
        <dbReference type="ARBA" id="ARBA00022741"/>
    </source>
</evidence>